<name>A0A5J6HPL1_STRAD</name>
<dbReference type="Proteomes" id="UP000326553">
    <property type="component" value="Chromosome"/>
</dbReference>
<reference evidence="1 2" key="1">
    <citation type="submission" date="2017-09" db="EMBL/GenBank/DDBJ databases">
        <authorList>
            <person name="Lee N."/>
            <person name="Cho B.-K."/>
        </authorList>
    </citation>
    <scope>NUCLEOTIDE SEQUENCE [LARGE SCALE GENOMIC DNA]</scope>
    <source>
        <strain evidence="1 2">ATCC 12461</strain>
    </source>
</reference>
<dbReference type="KEGG" id="salw:CP975_29480"/>
<proteinExistence type="predicted"/>
<dbReference type="OrthoDB" id="4313520at2"/>
<evidence type="ECO:0000313" key="1">
    <source>
        <dbReference type="EMBL" id="QEV21132.1"/>
    </source>
</evidence>
<organism evidence="1 2">
    <name type="scientific">Streptomyces alboniger</name>
    <dbReference type="NCBI Taxonomy" id="132473"/>
    <lineage>
        <taxon>Bacteria</taxon>
        <taxon>Bacillati</taxon>
        <taxon>Actinomycetota</taxon>
        <taxon>Actinomycetes</taxon>
        <taxon>Kitasatosporales</taxon>
        <taxon>Streptomycetaceae</taxon>
        <taxon>Streptomyces</taxon>
        <taxon>Streptomyces aurantiacus group</taxon>
    </lineage>
</organism>
<dbReference type="RefSeq" id="WP_055530775.1">
    <property type="nucleotide sequence ID" value="NZ_CP023695.1"/>
</dbReference>
<accession>A0A5J6HPL1</accession>
<protein>
    <submittedName>
        <fullName evidence="1">Uncharacterized protein</fullName>
    </submittedName>
</protein>
<dbReference type="EMBL" id="CP023695">
    <property type="protein sequence ID" value="QEV21132.1"/>
    <property type="molecule type" value="Genomic_DNA"/>
</dbReference>
<sequence length="83" mass="8946">MRTVKFGESEIEVIDFEDATAGERVIEFRYRGDPTEASFAAIVVPDGGSWSSALLAIDPQAGDVSAPLMADLMEVARSLIEAR</sequence>
<evidence type="ECO:0000313" key="2">
    <source>
        <dbReference type="Proteomes" id="UP000326553"/>
    </source>
</evidence>
<dbReference type="AlphaFoldDB" id="A0A5J6HPL1"/>
<keyword evidence="2" id="KW-1185">Reference proteome</keyword>
<gene>
    <name evidence="1" type="ORF">CP975_29480</name>
</gene>